<dbReference type="Gene3D" id="1.10.8.210">
    <property type="entry name" value="Sirohaem synthase, dimerisation domain"/>
    <property type="match status" value="1"/>
</dbReference>
<evidence type="ECO:0000256" key="8">
    <source>
        <dbReference type="ARBA" id="ARBA00023027"/>
    </source>
</evidence>
<dbReference type="AlphaFoldDB" id="A0A1X7D6T8"/>
<dbReference type="NCBIfam" id="TIGR01469">
    <property type="entry name" value="cobA_cysG_Cterm"/>
    <property type="match status" value="1"/>
</dbReference>
<keyword evidence="5 15" id="KW-0808">Transferase</keyword>
<evidence type="ECO:0000259" key="18">
    <source>
        <dbReference type="Pfam" id="PF14824"/>
    </source>
</evidence>
<dbReference type="GO" id="GO:0051266">
    <property type="term" value="F:sirohydrochlorin ferrochelatase activity"/>
    <property type="evidence" value="ECO:0007669"/>
    <property type="project" value="InterPro"/>
</dbReference>
<dbReference type="PANTHER" id="PTHR45790:SF3">
    <property type="entry name" value="S-ADENOSYL-L-METHIONINE-DEPENDENT UROPORPHYRINOGEN III METHYLTRANSFERASE, CHLOROPLASTIC"/>
    <property type="match status" value="1"/>
</dbReference>
<comment type="similarity">
    <text evidence="2 15">Belongs to the precorrin methyltransferase family.</text>
</comment>
<dbReference type="Pfam" id="PF14824">
    <property type="entry name" value="Sirohm_synth_M"/>
    <property type="match status" value="1"/>
</dbReference>
<dbReference type="FunFam" id="3.40.1010.10:FF:000001">
    <property type="entry name" value="Siroheme synthase"/>
    <property type="match status" value="1"/>
</dbReference>
<evidence type="ECO:0000256" key="11">
    <source>
        <dbReference type="ARBA" id="ARBA00023268"/>
    </source>
</evidence>
<dbReference type="PROSITE" id="PS00840">
    <property type="entry name" value="SUMT_2"/>
    <property type="match status" value="1"/>
</dbReference>
<evidence type="ECO:0000256" key="7">
    <source>
        <dbReference type="ARBA" id="ARBA00023002"/>
    </source>
</evidence>
<dbReference type="GO" id="GO:0032259">
    <property type="term" value="P:methylation"/>
    <property type="evidence" value="ECO:0007669"/>
    <property type="project" value="UniProtKB-KW"/>
</dbReference>
<comment type="pathway">
    <text evidence="12">Porphyrin-containing compound metabolism; siroheme biosynthesis; precorrin-2 from uroporphyrinogen III: step 1/1.</text>
</comment>
<evidence type="ECO:0000313" key="19">
    <source>
        <dbReference type="EMBL" id="SMF09887.1"/>
    </source>
</evidence>
<dbReference type="NCBIfam" id="TIGR01470">
    <property type="entry name" value="cysG_Nterm"/>
    <property type="match status" value="1"/>
</dbReference>
<evidence type="ECO:0000256" key="10">
    <source>
        <dbReference type="ARBA" id="ARBA00023244"/>
    </source>
</evidence>
<organism evidence="19 20">
    <name type="scientific">Xaviernesmea oryzae</name>
    <dbReference type="NCBI Taxonomy" id="464029"/>
    <lineage>
        <taxon>Bacteria</taxon>
        <taxon>Pseudomonadati</taxon>
        <taxon>Pseudomonadota</taxon>
        <taxon>Alphaproteobacteria</taxon>
        <taxon>Hyphomicrobiales</taxon>
        <taxon>Rhizobiaceae</taxon>
        <taxon>Rhizobium/Agrobacterium group</taxon>
        <taxon>Xaviernesmea</taxon>
    </lineage>
</organism>
<proteinExistence type="inferred from homology"/>
<keyword evidence="10" id="KW-0627">Porphyrin biosynthesis</keyword>
<dbReference type="InterPro" id="IPR014776">
    <property type="entry name" value="4pyrrole_Mease_sub2"/>
</dbReference>
<evidence type="ECO:0000256" key="2">
    <source>
        <dbReference type="ARBA" id="ARBA00005879"/>
    </source>
</evidence>
<dbReference type="Gene3D" id="3.40.50.720">
    <property type="entry name" value="NAD(P)-binding Rossmann-like Domain"/>
    <property type="match status" value="1"/>
</dbReference>
<evidence type="ECO:0000256" key="14">
    <source>
        <dbReference type="PIRSR" id="PIRSR036426-1"/>
    </source>
</evidence>
<keyword evidence="8" id="KW-0520">NAD</keyword>
<dbReference type="PANTHER" id="PTHR45790">
    <property type="entry name" value="SIROHEME SYNTHASE-RELATED"/>
    <property type="match status" value="1"/>
</dbReference>
<dbReference type="Gene3D" id="3.30.160.110">
    <property type="entry name" value="Siroheme synthase, domain 2"/>
    <property type="match status" value="1"/>
</dbReference>
<dbReference type="Gene3D" id="3.40.1010.10">
    <property type="entry name" value="Cobalt-precorrin-4 Transmethylase, Domain 1"/>
    <property type="match status" value="1"/>
</dbReference>
<dbReference type="InterPro" id="IPR000878">
    <property type="entry name" value="4pyrrol_Mease"/>
</dbReference>
<keyword evidence="6" id="KW-0949">S-adenosyl-L-methionine</keyword>
<dbReference type="InterPro" id="IPR050161">
    <property type="entry name" value="Siro_Cobalamin_biosynth"/>
</dbReference>
<dbReference type="GO" id="GO:0009236">
    <property type="term" value="P:cobalamin biosynthetic process"/>
    <property type="evidence" value="ECO:0007669"/>
    <property type="project" value="UniProtKB-KW"/>
</dbReference>
<accession>A0A1X7D6T8</accession>
<keyword evidence="9" id="KW-0456">Lyase</keyword>
<dbReference type="OrthoDB" id="9815856at2"/>
<keyword evidence="3" id="KW-0169">Cobalamin biosynthesis</keyword>
<dbReference type="InterPro" id="IPR012409">
    <property type="entry name" value="Sirohaem_synth"/>
</dbReference>
<evidence type="ECO:0000256" key="1">
    <source>
        <dbReference type="ARBA" id="ARBA00005010"/>
    </source>
</evidence>
<name>A0A1X7D6T8_9HYPH</name>
<dbReference type="CDD" id="cd11642">
    <property type="entry name" value="SUMT"/>
    <property type="match status" value="1"/>
</dbReference>
<dbReference type="Gene3D" id="3.30.950.10">
    <property type="entry name" value="Methyltransferase, Cobalt-precorrin-4 Transmethylase, Domain 2"/>
    <property type="match status" value="1"/>
</dbReference>
<sequence length="541" mass="57984">MDALPQQRNEAPARMAPLAKLPVFWALEGKRVVVAGGSDAAAWKAELLAACGAEVHVYAEELSETFGRLIGAISMEEEPLIRLPAPSPRQNGEKTELALPVSPLPVNGERARVRGNFGTSHSRYIHHPHTWHPGIFSNAALAVGDCEEDEEAEAFFHAARAAGVPVNVIDKPAFCQFQFGSIVNRSPVVVSISTDGAAPILAQAIRRRIETLLPQSLKGWAELAQALREKVNARLTPGPQRRAFWERFVDRAFAGSNTPEEGVGGVLLSEAERLSQAPSTGRVTLVGAGPGDAELLTLKAVRALQAADVILFDDLVSDEVLELARREARRMLVGKRGGRVSCRQEDINEMMVKFAKAGKRVVRLKSGDPMIFGRAGEEIDCLEREGIAVDVVPGITSASAMASRLGVSLTHRDHAQGVRFVTGHSRKGTLPHGFDWKGLADPRTTTIYYMAGRTAGEIAAKLAEAGMTPDMPVVIVSAVTRPNERRWAGPLGGMAKAMTEIGVDEPVLIGIGDVFRKARPAAGADVLPADRTAFGGSRLTA</sequence>
<dbReference type="GO" id="GO:0043115">
    <property type="term" value="F:precorrin-2 dehydrogenase activity"/>
    <property type="evidence" value="ECO:0007669"/>
    <property type="project" value="UniProtKB-EC"/>
</dbReference>
<dbReference type="Pfam" id="PF00590">
    <property type="entry name" value="TP_methylase"/>
    <property type="match status" value="1"/>
</dbReference>
<feature type="domain" description="Tetrapyrrole methylase" evidence="16">
    <location>
        <begin position="282"/>
        <end position="492"/>
    </location>
</feature>
<reference evidence="20" key="1">
    <citation type="submission" date="2017-04" db="EMBL/GenBank/DDBJ databases">
        <authorList>
            <person name="Varghese N."/>
            <person name="Submissions S."/>
        </authorList>
    </citation>
    <scope>NUCLEOTIDE SEQUENCE [LARGE SCALE GENOMIC DNA]</scope>
    <source>
        <strain evidence="20">B4P</strain>
    </source>
</reference>
<dbReference type="SUPFAM" id="SSF75615">
    <property type="entry name" value="Siroheme synthase middle domains-like"/>
    <property type="match status" value="1"/>
</dbReference>
<evidence type="ECO:0000259" key="16">
    <source>
        <dbReference type="Pfam" id="PF00590"/>
    </source>
</evidence>
<evidence type="ECO:0000256" key="6">
    <source>
        <dbReference type="ARBA" id="ARBA00022691"/>
    </source>
</evidence>
<dbReference type="UniPathway" id="UPA00262">
    <property type="reaction ID" value="UER00211"/>
</dbReference>
<dbReference type="SUPFAM" id="SSF53790">
    <property type="entry name" value="Tetrapyrrole methylase"/>
    <property type="match status" value="1"/>
</dbReference>
<dbReference type="InterPro" id="IPR006367">
    <property type="entry name" value="Sirohaem_synthase_N"/>
</dbReference>
<feature type="domain" description="Siroheme synthase central" evidence="18">
    <location>
        <begin position="190"/>
        <end position="210"/>
    </location>
</feature>
<dbReference type="RefSeq" id="WP_159457596.1">
    <property type="nucleotide sequence ID" value="NZ_FXAF01000002.1"/>
</dbReference>
<protein>
    <submittedName>
        <fullName evidence="19">Uroporphyrin-III C-methyltransferase / precorrin-2 dehydrogenase / sirohydrochlorin ferrochelatase</fullName>
    </submittedName>
</protein>
<dbReference type="Proteomes" id="UP000192903">
    <property type="component" value="Unassembled WGS sequence"/>
</dbReference>
<dbReference type="InterPro" id="IPR035996">
    <property type="entry name" value="4pyrrol_Methylase_sf"/>
</dbReference>
<evidence type="ECO:0000256" key="15">
    <source>
        <dbReference type="RuleBase" id="RU003960"/>
    </source>
</evidence>
<feature type="active site" description="Proton donor" evidence="14">
    <location>
        <position position="335"/>
    </location>
</feature>
<dbReference type="InterPro" id="IPR006366">
    <property type="entry name" value="CobA/CysG_C"/>
</dbReference>
<dbReference type="GO" id="GO:0019354">
    <property type="term" value="P:siroheme biosynthetic process"/>
    <property type="evidence" value="ECO:0007669"/>
    <property type="project" value="UniProtKB-UniPathway"/>
</dbReference>
<dbReference type="NCBIfam" id="NF007922">
    <property type="entry name" value="PRK10637.1"/>
    <property type="match status" value="1"/>
</dbReference>
<keyword evidence="20" id="KW-1185">Reference proteome</keyword>
<dbReference type="InterPro" id="IPR028281">
    <property type="entry name" value="Sirohaem_synthase_central"/>
</dbReference>
<dbReference type="InterPro" id="IPR037115">
    <property type="entry name" value="Sirohaem_synt_dimer_dom_sf"/>
</dbReference>
<dbReference type="PROSITE" id="PS00839">
    <property type="entry name" value="SUMT_1"/>
    <property type="match status" value="1"/>
</dbReference>
<gene>
    <name evidence="19" type="ORF">SAMN02982989_5119</name>
</gene>
<dbReference type="InterPro" id="IPR014777">
    <property type="entry name" value="4pyrrole_Mease_sub1"/>
</dbReference>
<dbReference type="Pfam" id="PF10414">
    <property type="entry name" value="CysG_dimeriser"/>
    <property type="match status" value="1"/>
</dbReference>
<evidence type="ECO:0000256" key="12">
    <source>
        <dbReference type="ARBA" id="ARBA00025705"/>
    </source>
</evidence>
<evidence type="ECO:0000313" key="20">
    <source>
        <dbReference type="Proteomes" id="UP000192903"/>
    </source>
</evidence>
<comment type="pathway">
    <text evidence="1">Porphyrin-containing compound metabolism; siroheme biosynthesis; sirohydrochlorin from precorrin-2: step 1/1.</text>
</comment>
<dbReference type="GO" id="GO:0004851">
    <property type="term" value="F:uroporphyrin-III C-methyltransferase activity"/>
    <property type="evidence" value="ECO:0007669"/>
    <property type="project" value="InterPro"/>
</dbReference>
<dbReference type="GO" id="GO:0051287">
    <property type="term" value="F:NAD binding"/>
    <property type="evidence" value="ECO:0007669"/>
    <property type="project" value="InterPro"/>
</dbReference>
<dbReference type="STRING" id="464029.SAMN02982989_5119"/>
<dbReference type="InterPro" id="IPR003043">
    <property type="entry name" value="Uropor_MeTrfase_CS"/>
</dbReference>
<evidence type="ECO:0000259" key="17">
    <source>
        <dbReference type="Pfam" id="PF10414"/>
    </source>
</evidence>
<keyword evidence="11" id="KW-0511">Multifunctional enzyme</keyword>
<feature type="domain" description="Sirohaem synthase dimerisation" evidence="17">
    <location>
        <begin position="217"/>
        <end position="254"/>
    </location>
</feature>
<dbReference type="InterPro" id="IPR036291">
    <property type="entry name" value="NAD(P)-bd_dom_sf"/>
</dbReference>
<evidence type="ECO:0000256" key="5">
    <source>
        <dbReference type="ARBA" id="ARBA00022679"/>
    </source>
</evidence>
<evidence type="ECO:0000256" key="13">
    <source>
        <dbReference type="ARBA" id="ARBA00047561"/>
    </source>
</evidence>
<keyword evidence="7" id="KW-0560">Oxidoreductase</keyword>
<feature type="active site" description="Proton acceptor" evidence="14">
    <location>
        <position position="313"/>
    </location>
</feature>
<dbReference type="Pfam" id="PF13241">
    <property type="entry name" value="NAD_binding_7"/>
    <property type="match status" value="1"/>
</dbReference>
<dbReference type="InterPro" id="IPR019478">
    <property type="entry name" value="Sirohaem_synthase_dimer_dom"/>
</dbReference>
<dbReference type="NCBIfam" id="NF004790">
    <property type="entry name" value="PRK06136.1"/>
    <property type="match status" value="1"/>
</dbReference>
<evidence type="ECO:0000256" key="9">
    <source>
        <dbReference type="ARBA" id="ARBA00023239"/>
    </source>
</evidence>
<keyword evidence="4 15" id="KW-0489">Methyltransferase</keyword>
<dbReference type="PIRSF" id="PIRSF036426">
    <property type="entry name" value="Sirohaem_synth"/>
    <property type="match status" value="1"/>
</dbReference>
<evidence type="ECO:0000256" key="3">
    <source>
        <dbReference type="ARBA" id="ARBA00022573"/>
    </source>
</evidence>
<comment type="catalytic activity">
    <reaction evidence="13">
        <text>precorrin-2 + NAD(+) = sirohydrochlorin + NADH + 2 H(+)</text>
        <dbReference type="Rhea" id="RHEA:15613"/>
        <dbReference type="ChEBI" id="CHEBI:15378"/>
        <dbReference type="ChEBI" id="CHEBI:57540"/>
        <dbReference type="ChEBI" id="CHEBI:57945"/>
        <dbReference type="ChEBI" id="CHEBI:58351"/>
        <dbReference type="ChEBI" id="CHEBI:58827"/>
        <dbReference type="EC" id="1.3.1.76"/>
    </reaction>
</comment>
<evidence type="ECO:0000256" key="4">
    <source>
        <dbReference type="ARBA" id="ARBA00022603"/>
    </source>
</evidence>
<dbReference type="SUPFAM" id="SSF51735">
    <property type="entry name" value="NAD(P)-binding Rossmann-fold domains"/>
    <property type="match status" value="1"/>
</dbReference>
<dbReference type="EMBL" id="FXAF01000002">
    <property type="protein sequence ID" value="SMF09887.1"/>
    <property type="molecule type" value="Genomic_DNA"/>
</dbReference>